<evidence type="ECO:0000313" key="2">
    <source>
        <dbReference type="Proteomes" id="UP001620597"/>
    </source>
</evidence>
<accession>A0ABW8NMS9</accession>
<protein>
    <submittedName>
        <fullName evidence="1">Phenol hydroxylase subunit P4</fullName>
    </submittedName>
</protein>
<keyword evidence="2" id="KW-1185">Reference proteome</keyword>
<dbReference type="Pfam" id="PF04663">
    <property type="entry name" value="Phenol_monoox"/>
    <property type="match status" value="1"/>
</dbReference>
<comment type="caution">
    <text evidence="1">The sequence shown here is derived from an EMBL/GenBank/DDBJ whole genome shotgun (WGS) entry which is preliminary data.</text>
</comment>
<reference evidence="1 2" key="1">
    <citation type="submission" date="2024-03" db="EMBL/GenBank/DDBJ databases">
        <title>High-quality draft genome sequence of Oceanobacter sp. wDCs-4.</title>
        <authorList>
            <person name="Dong C."/>
        </authorList>
    </citation>
    <scope>NUCLEOTIDE SEQUENCE [LARGE SCALE GENOMIC DNA]</scope>
    <source>
        <strain evidence="2">wDCs-4</strain>
    </source>
</reference>
<sequence>MTVKTTAAEYIGEVRDRIENFHGNQLVYIGWDQHLLFCSAFTFMVSPTTSFRALRDENMAGVFGEHPEWTDINWDTASWLLDGQPFTPDLDKAITPQGITHKSLLRLVTPELKGFMGAGV</sequence>
<dbReference type="EMBL" id="JBBKTX010000026">
    <property type="protein sequence ID" value="MFK4754209.1"/>
    <property type="molecule type" value="Genomic_DNA"/>
</dbReference>
<proteinExistence type="predicted"/>
<dbReference type="RefSeq" id="WP_369855772.1">
    <property type="nucleotide sequence ID" value="NZ_JBBKTX010000026.1"/>
</dbReference>
<dbReference type="InterPro" id="IPR043010">
    <property type="entry name" value="Phenol_hydroxylase_sf"/>
</dbReference>
<gene>
    <name evidence="1" type="ORF">WG929_17490</name>
</gene>
<organism evidence="1 2">
    <name type="scientific">Oceanobacter antarcticus</name>
    <dbReference type="NCBI Taxonomy" id="3133425"/>
    <lineage>
        <taxon>Bacteria</taxon>
        <taxon>Pseudomonadati</taxon>
        <taxon>Pseudomonadota</taxon>
        <taxon>Gammaproteobacteria</taxon>
        <taxon>Oceanospirillales</taxon>
        <taxon>Oceanospirillaceae</taxon>
        <taxon>Oceanobacter</taxon>
    </lineage>
</organism>
<dbReference type="Gene3D" id="3.10.20.560">
    <property type="entry name" value="Phenol hydroxylase"/>
    <property type="match status" value="1"/>
</dbReference>
<dbReference type="InterPro" id="IPR006756">
    <property type="entry name" value="Phenol_hydroxylase"/>
</dbReference>
<name>A0ABW8NMS9_9GAMM</name>
<evidence type="ECO:0000313" key="1">
    <source>
        <dbReference type="EMBL" id="MFK4754209.1"/>
    </source>
</evidence>
<dbReference type="Proteomes" id="UP001620597">
    <property type="component" value="Unassembled WGS sequence"/>
</dbReference>